<accession>A0A5D3YIG0</accession>
<feature type="transmembrane region" description="Helical" evidence="1">
    <location>
        <begin position="94"/>
        <end position="114"/>
    </location>
</feature>
<sequence>MNPLKKISNWISKKIMALRKNIGPLMFYALLVGLGGLITWVTYNYLIIFSDFGLIMLFLAVCIGIYHAFDSLVLHEIDFITEIQSDGRKQQGNIAYALVLVAIAIVILAGAITVG</sequence>
<keyword evidence="3" id="KW-1185">Reference proteome</keyword>
<protein>
    <submittedName>
        <fullName evidence="2">Uncharacterized protein</fullName>
    </submittedName>
</protein>
<evidence type="ECO:0000256" key="1">
    <source>
        <dbReference type="SAM" id="Phobius"/>
    </source>
</evidence>
<keyword evidence="1" id="KW-1133">Transmembrane helix</keyword>
<name>A0A5D3YIG0_9BACT</name>
<dbReference type="AlphaFoldDB" id="A0A5D3YIG0"/>
<evidence type="ECO:0000313" key="3">
    <source>
        <dbReference type="Proteomes" id="UP000324595"/>
    </source>
</evidence>
<reference evidence="2 3" key="1">
    <citation type="submission" date="2019-07" db="EMBL/GenBank/DDBJ databases">
        <title>Genomic Encyclopedia of Archaeal and Bacterial Type Strains, Phase II (KMG-II): from individual species to whole genera.</title>
        <authorList>
            <person name="Goeker M."/>
        </authorList>
    </citation>
    <scope>NUCLEOTIDE SEQUENCE [LARGE SCALE GENOMIC DNA]</scope>
    <source>
        <strain evidence="2 3">DSM 21935</strain>
    </source>
</reference>
<evidence type="ECO:0000313" key="2">
    <source>
        <dbReference type="EMBL" id="TYP92094.1"/>
    </source>
</evidence>
<gene>
    <name evidence="2" type="ORF">LX73_2342</name>
</gene>
<keyword evidence="1" id="KW-0812">Transmembrane</keyword>
<feature type="transmembrane region" description="Helical" evidence="1">
    <location>
        <begin position="21"/>
        <end position="41"/>
    </location>
</feature>
<proteinExistence type="predicted"/>
<feature type="transmembrane region" description="Helical" evidence="1">
    <location>
        <begin position="47"/>
        <end position="69"/>
    </location>
</feature>
<comment type="caution">
    <text evidence="2">The sequence shown here is derived from an EMBL/GenBank/DDBJ whole genome shotgun (WGS) entry which is preliminary data.</text>
</comment>
<dbReference type="Proteomes" id="UP000324595">
    <property type="component" value="Unassembled WGS sequence"/>
</dbReference>
<keyword evidence="1" id="KW-0472">Membrane</keyword>
<organism evidence="2 3">
    <name type="scientific">Fodinibius salinus</name>
    <dbReference type="NCBI Taxonomy" id="860790"/>
    <lineage>
        <taxon>Bacteria</taxon>
        <taxon>Pseudomonadati</taxon>
        <taxon>Balneolota</taxon>
        <taxon>Balneolia</taxon>
        <taxon>Balneolales</taxon>
        <taxon>Balneolaceae</taxon>
        <taxon>Fodinibius</taxon>
    </lineage>
</organism>
<dbReference type="EMBL" id="VNHY01000004">
    <property type="protein sequence ID" value="TYP92094.1"/>
    <property type="molecule type" value="Genomic_DNA"/>
</dbReference>